<keyword evidence="2" id="KW-0805">Transcription regulation</keyword>
<feature type="compositionally biased region" description="Basic and acidic residues" evidence="6">
    <location>
        <begin position="215"/>
        <end position="226"/>
    </location>
</feature>
<dbReference type="Gene3D" id="3.30.890.10">
    <property type="entry name" value="Methyl-cpg-binding Protein 2, Chain A"/>
    <property type="match status" value="1"/>
</dbReference>
<evidence type="ECO:0000259" key="7">
    <source>
        <dbReference type="PROSITE" id="PS50982"/>
    </source>
</evidence>
<keyword evidence="9" id="KW-1185">Reference proteome</keyword>
<keyword evidence="3" id="KW-0238">DNA-binding</keyword>
<evidence type="ECO:0000256" key="6">
    <source>
        <dbReference type="SAM" id="MobiDB-lite"/>
    </source>
</evidence>
<comment type="subcellular location">
    <subcellularLocation>
        <location evidence="1">Nucleus</location>
    </subcellularLocation>
</comment>
<evidence type="ECO:0000256" key="2">
    <source>
        <dbReference type="ARBA" id="ARBA00023015"/>
    </source>
</evidence>
<dbReference type="PANTHER" id="PTHR12396">
    <property type="entry name" value="METHYL-CPG BINDING PROTEIN, MBD"/>
    <property type="match status" value="1"/>
</dbReference>
<dbReference type="OrthoDB" id="10072024at2759"/>
<dbReference type="Proteomes" id="UP000283530">
    <property type="component" value="Unassembled WGS sequence"/>
</dbReference>
<evidence type="ECO:0000256" key="5">
    <source>
        <dbReference type="ARBA" id="ARBA00023242"/>
    </source>
</evidence>
<evidence type="ECO:0000256" key="3">
    <source>
        <dbReference type="ARBA" id="ARBA00023125"/>
    </source>
</evidence>
<dbReference type="PANTHER" id="PTHR12396:SF46">
    <property type="entry name" value="METHYL-CPG-BINDING DOMAIN-CONTAINING PROTEIN 6"/>
    <property type="match status" value="1"/>
</dbReference>
<feature type="region of interest" description="Disordered" evidence="6">
    <location>
        <begin position="81"/>
        <end position="113"/>
    </location>
</feature>
<reference evidence="8 9" key="1">
    <citation type="journal article" date="2019" name="Nat. Plants">
        <title>Stout camphor tree genome fills gaps in understanding of flowering plant genome evolution.</title>
        <authorList>
            <person name="Chaw S.M."/>
            <person name="Liu Y.C."/>
            <person name="Wu Y.W."/>
            <person name="Wang H.Y."/>
            <person name="Lin C.I."/>
            <person name="Wu C.S."/>
            <person name="Ke H.M."/>
            <person name="Chang L.Y."/>
            <person name="Hsu C.Y."/>
            <person name="Yang H.T."/>
            <person name="Sudianto E."/>
            <person name="Hsu M.H."/>
            <person name="Wu K.P."/>
            <person name="Wang L.N."/>
            <person name="Leebens-Mack J.H."/>
            <person name="Tsai I.J."/>
        </authorList>
    </citation>
    <scope>NUCLEOTIDE SEQUENCE [LARGE SCALE GENOMIC DNA]</scope>
    <source>
        <strain evidence="9">cv. Chaw 1501</strain>
        <tissue evidence="8">Young leaves</tissue>
    </source>
</reference>
<feature type="domain" description="MBD" evidence="7">
    <location>
        <begin position="113"/>
        <end position="223"/>
    </location>
</feature>
<dbReference type="GO" id="GO:0003677">
    <property type="term" value="F:DNA binding"/>
    <property type="evidence" value="ECO:0007669"/>
    <property type="project" value="UniProtKB-KW"/>
</dbReference>
<accession>A0A443NCR5</accession>
<dbReference type="PROSITE" id="PS50982">
    <property type="entry name" value="MBD"/>
    <property type="match status" value="1"/>
</dbReference>
<evidence type="ECO:0000313" key="9">
    <source>
        <dbReference type="Proteomes" id="UP000283530"/>
    </source>
</evidence>
<keyword evidence="4" id="KW-0804">Transcription</keyword>
<dbReference type="InterPro" id="IPR001739">
    <property type="entry name" value="Methyl_CpG_DNA-bd"/>
</dbReference>
<keyword evidence="5" id="KW-0539">Nucleus</keyword>
<comment type="caution">
    <text evidence="8">The sequence shown here is derived from an EMBL/GenBank/DDBJ whole genome shotgun (WGS) entry which is preliminary data.</text>
</comment>
<dbReference type="SUPFAM" id="SSF54171">
    <property type="entry name" value="DNA-binding domain"/>
    <property type="match status" value="1"/>
</dbReference>
<evidence type="ECO:0000256" key="4">
    <source>
        <dbReference type="ARBA" id="ARBA00023163"/>
    </source>
</evidence>
<gene>
    <name evidence="8" type="ORF">CKAN_00475200</name>
</gene>
<organism evidence="8 9">
    <name type="scientific">Cinnamomum micranthum f. kanehirae</name>
    <dbReference type="NCBI Taxonomy" id="337451"/>
    <lineage>
        <taxon>Eukaryota</taxon>
        <taxon>Viridiplantae</taxon>
        <taxon>Streptophyta</taxon>
        <taxon>Embryophyta</taxon>
        <taxon>Tracheophyta</taxon>
        <taxon>Spermatophyta</taxon>
        <taxon>Magnoliopsida</taxon>
        <taxon>Magnoliidae</taxon>
        <taxon>Laurales</taxon>
        <taxon>Lauraceae</taxon>
        <taxon>Cinnamomum</taxon>
    </lineage>
</organism>
<feature type="region of interest" description="Disordered" evidence="6">
    <location>
        <begin position="215"/>
        <end position="238"/>
    </location>
</feature>
<evidence type="ECO:0000313" key="8">
    <source>
        <dbReference type="EMBL" id="RWR76313.1"/>
    </source>
</evidence>
<proteinExistence type="predicted"/>
<dbReference type="GO" id="GO:0005634">
    <property type="term" value="C:nucleus"/>
    <property type="evidence" value="ECO:0007669"/>
    <property type="project" value="UniProtKB-SubCell"/>
</dbReference>
<name>A0A443NCR5_9MAGN</name>
<dbReference type="InterPro" id="IPR016177">
    <property type="entry name" value="DNA-bd_dom_sf"/>
</dbReference>
<dbReference type="Pfam" id="PF01429">
    <property type="entry name" value="MBD"/>
    <property type="match status" value="1"/>
</dbReference>
<dbReference type="EMBL" id="QPKB01000002">
    <property type="protein sequence ID" value="RWR76313.1"/>
    <property type="molecule type" value="Genomic_DNA"/>
</dbReference>
<evidence type="ECO:0000256" key="1">
    <source>
        <dbReference type="ARBA" id="ARBA00004123"/>
    </source>
</evidence>
<protein>
    <submittedName>
        <fullName evidence="8">Methyl-CpG-binding domain-containing protein 6</fullName>
    </submittedName>
</protein>
<sequence>MSFDSSSNLFGDDFSLFFDDPQPIFFSSPVELDSYDQILLEFQRSSATNLDSTPMETNVAKLPTATNGEVVEVLGEDPQSDITAITSRVSPAPSPPLTRSRRGRRKKTEEERERFWSRRPNWLPEGWTVEVKVRKNGATKGIRDRPKLYSTFLRRSPKNDGLKSVGFTANSTLRLLLNRLSLSYALQYFYEPKSGLQFRSRKKVERFIKTGEARRFKPKPKTEESHVLPASSEPTPGSNMAWPPILEFYNEYSRSFMSPTVGL</sequence>
<dbReference type="AlphaFoldDB" id="A0A443NCR5"/>